<dbReference type="Gene3D" id="3.30.70.20">
    <property type="match status" value="2"/>
</dbReference>
<feature type="binding site" evidence="6">
    <location>
        <position position="36"/>
    </location>
    <ligand>
        <name>[4Fe-4S] cluster</name>
        <dbReference type="ChEBI" id="CHEBI:49883"/>
        <label>1</label>
    </ligand>
</feature>
<dbReference type="HAMAP" id="MF_02201">
    <property type="entry name" value="NapF"/>
    <property type="match status" value="1"/>
</dbReference>
<dbReference type="InterPro" id="IPR004496">
    <property type="entry name" value="NapF"/>
</dbReference>
<reference evidence="8 9" key="1">
    <citation type="submission" date="2021-05" db="EMBL/GenBank/DDBJ databases">
        <title>Molecular characterization for Shewanella algae harboring chromosomal blaOXA-55-like strains isolated from clinical and environment sample.</title>
        <authorList>
            <person name="Ohama Y."/>
            <person name="Aoki K."/>
            <person name="Harada S."/>
            <person name="Moriya K."/>
            <person name="Ishii Y."/>
            <person name="Tateda K."/>
        </authorList>
    </citation>
    <scope>NUCLEOTIDE SEQUENCE [LARGE SCALE GENOMIC DNA]</scope>
    <source>
        <strain evidence="8 9">LMG 23746</strain>
    </source>
</reference>
<evidence type="ECO:0000256" key="5">
    <source>
        <dbReference type="ARBA" id="ARBA00023014"/>
    </source>
</evidence>
<dbReference type="PANTHER" id="PTHR43687:SF1">
    <property type="entry name" value="FERREDOXIN III"/>
    <property type="match status" value="1"/>
</dbReference>
<comment type="subunit">
    <text evidence="6">Interacts with the cytoplasmic NapA precursor.</text>
</comment>
<dbReference type="Pfam" id="PF12838">
    <property type="entry name" value="Fer4_7"/>
    <property type="match status" value="2"/>
</dbReference>
<evidence type="ECO:0000259" key="7">
    <source>
        <dbReference type="PROSITE" id="PS51379"/>
    </source>
</evidence>
<comment type="subcellular location">
    <subcellularLocation>
        <location evidence="6">Cytoplasm</location>
    </subcellularLocation>
</comment>
<gene>
    <name evidence="6 8" type="primary">napF</name>
    <name evidence="8" type="ORF">TUM4630_30570</name>
</gene>
<evidence type="ECO:0000313" key="8">
    <source>
        <dbReference type="EMBL" id="GIU50191.1"/>
    </source>
</evidence>
<evidence type="ECO:0000256" key="3">
    <source>
        <dbReference type="ARBA" id="ARBA00022737"/>
    </source>
</evidence>
<name>A0ABQ4PNX0_9GAMM</name>
<feature type="domain" description="4Fe-4S ferredoxin-type" evidence="7">
    <location>
        <begin position="131"/>
        <end position="160"/>
    </location>
</feature>
<dbReference type="InterPro" id="IPR017900">
    <property type="entry name" value="4Fe4S_Fe_S_CS"/>
</dbReference>
<dbReference type="RefSeq" id="WP_119977566.1">
    <property type="nucleotide sequence ID" value="NZ_BPFB01000046.1"/>
</dbReference>
<evidence type="ECO:0000256" key="1">
    <source>
        <dbReference type="ARBA" id="ARBA00022485"/>
    </source>
</evidence>
<dbReference type="CDD" id="cd10564">
    <property type="entry name" value="NapF_like"/>
    <property type="match status" value="1"/>
</dbReference>
<dbReference type="InterPro" id="IPR017896">
    <property type="entry name" value="4Fe4S_Fe-S-bd"/>
</dbReference>
<keyword evidence="4 6" id="KW-0408">Iron</keyword>
<accession>A0ABQ4PNX0</accession>
<dbReference type="PANTHER" id="PTHR43687">
    <property type="entry name" value="ADENYLYLSULFATE REDUCTASE, BETA SUBUNIT"/>
    <property type="match status" value="1"/>
</dbReference>
<feature type="binding site" evidence="6">
    <location>
        <position position="150"/>
    </location>
    <ligand>
        <name>[4Fe-4S] cluster</name>
        <dbReference type="ChEBI" id="CHEBI:49883"/>
        <label>3</label>
    </ligand>
</feature>
<keyword evidence="1 6" id="KW-0004">4Fe-4S</keyword>
<comment type="caution">
    <text evidence="8">The sequence shown here is derived from an EMBL/GenBank/DDBJ whole genome shotgun (WGS) entry which is preliminary data.</text>
</comment>
<feature type="binding site" evidence="6">
    <location>
        <position position="143"/>
    </location>
    <ligand>
        <name>[4Fe-4S] cluster</name>
        <dbReference type="ChEBI" id="CHEBI:49883"/>
        <label>3</label>
    </ligand>
</feature>
<evidence type="ECO:0000256" key="2">
    <source>
        <dbReference type="ARBA" id="ARBA00022723"/>
    </source>
</evidence>
<comment type="cofactor">
    <cofactor evidence="6">
        <name>[4Fe-4S] cluster</name>
        <dbReference type="ChEBI" id="CHEBI:49883"/>
    </cofactor>
</comment>
<sequence>MNNTMDQSRRRLFNRRAQQAIRPPWSRTDIEFTDICTRCNLCIEACETAIIFRGDGGFPEINFSQAECTFCTKCVSACKEPLFNDPQQEPWQLRAVIDNSCLALSGIWCQACKDACDARAITFTPAIGCAPQPAIMLDSCTGCGACVSPCPSQSISITAKEPR</sequence>
<feature type="binding site" evidence="6">
    <location>
        <position position="68"/>
    </location>
    <ligand>
        <name>[4Fe-4S] cluster</name>
        <dbReference type="ChEBI" id="CHEBI:49883"/>
        <label>2</label>
    </ligand>
</feature>
<feature type="binding site" evidence="6">
    <location>
        <position position="78"/>
    </location>
    <ligand>
        <name>[4Fe-4S] cluster</name>
        <dbReference type="ChEBI" id="CHEBI:49883"/>
        <label>2</label>
    </ligand>
</feature>
<feature type="binding site" evidence="6">
    <location>
        <position position="71"/>
    </location>
    <ligand>
        <name>[4Fe-4S] cluster</name>
        <dbReference type="ChEBI" id="CHEBI:49883"/>
        <label>2</label>
    </ligand>
</feature>
<dbReference type="InterPro" id="IPR050572">
    <property type="entry name" value="Fe-S_Ferredoxin"/>
</dbReference>
<dbReference type="NCBIfam" id="TIGR00402">
    <property type="entry name" value="napF"/>
    <property type="match status" value="1"/>
</dbReference>
<feature type="binding site" evidence="6">
    <location>
        <position position="39"/>
    </location>
    <ligand>
        <name>[4Fe-4S] cluster</name>
        <dbReference type="ChEBI" id="CHEBI:49883"/>
        <label>1</label>
    </ligand>
</feature>
<dbReference type="PROSITE" id="PS51379">
    <property type="entry name" value="4FE4S_FER_2"/>
    <property type="match status" value="3"/>
</dbReference>
<feature type="binding site" evidence="6">
    <location>
        <position position="46"/>
    </location>
    <ligand>
        <name>[4Fe-4S] cluster</name>
        <dbReference type="ChEBI" id="CHEBI:49883"/>
        <label>1</label>
    </ligand>
</feature>
<keyword evidence="9" id="KW-1185">Reference proteome</keyword>
<keyword evidence="6" id="KW-0963">Cytoplasm</keyword>
<proteinExistence type="inferred from homology"/>
<comment type="similarity">
    <text evidence="6">Belongs to the NapF family.</text>
</comment>
<protein>
    <recommendedName>
        <fullName evidence="6">Ferredoxin-type protein NapF</fullName>
    </recommendedName>
</protein>
<keyword evidence="3 6" id="KW-0677">Repeat</keyword>
<feature type="domain" description="4Fe-4S ferredoxin-type" evidence="7">
    <location>
        <begin position="57"/>
        <end position="89"/>
    </location>
</feature>
<dbReference type="PROSITE" id="PS00198">
    <property type="entry name" value="4FE4S_FER_1"/>
    <property type="match status" value="1"/>
</dbReference>
<feature type="binding site" evidence="6">
    <location>
        <position position="42"/>
    </location>
    <ligand>
        <name>[4Fe-4S] cluster</name>
        <dbReference type="ChEBI" id="CHEBI:49883"/>
        <label>1</label>
    </ligand>
</feature>
<evidence type="ECO:0000256" key="6">
    <source>
        <dbReference type="HAMAP-Rule" id="MF_02201"/>
    </source>
</evidence>
<keyword evidence="5 6" id="KW-0411">Iron-sulfur</keyword>
<feature type="binding site" evidence="6">
    <location>
        <position position="140"/>
    </location>
    <ligand>
        <name>[4Fe-4S] cluster</name>
        <dbReference type="ChEBI" id="CHEBI:49883"/>
        <label>3</label>
    </ligand>
</feature>
<evidence type="ECO:0000256" key="4">
    <source>
        <dbReference type="ARBA" id="ARBA00023004"/>
    </source>
</evidence>
<dbReference type="SUPFAM" id="SSF54862">
    <property type="entry name" value="4Fe-4S ferredoxins"/>
    <property type="match status" value="1"/>
</dbReference>
<feature type="domain" description="4Fe-4S ferredoxin-type" evidence="7">
    <location>
        <begin position="26"/>
        <end position="56"/>
    </location>
</feature>
<organism evidence="8 9">
    <name type="scientific">Shewanella algidipiscicola</name>
    <dbReference type="NCBI Taxonomy" id="614070"/>
    <lineage>
        <taxon>Bacteria</taxon>
        <taxon>Pseudomonadati</taxon>
        <taxon>Pseudomonadota</taxon>
        <taxon>Gammaproteobacteria</taxon>
        <taxon>Alteromonadales</taxon>
        <taxon>Shewanellaceae</taxon>
        <taxon>Shewanella</taxon>
    </lineage>
</organism>
<comment type="function">
    <text evidence="6">Could be involved in the maturation of NapA, the catalytic subunit of the periplasmic nitrate reductase, before its export into the periplasm.</text>
</comment>
<dbReference type="Proteomes" id="UP000761574">
    <property type="component" value="Unassembled WGS sequence"/>
</dbReference>
<feature type="binding site" evidence="6">
    <location>
        <position position="74"/>
    </location>
    <ligand>
        <name>[4Fe-4S] cluster</name>
        <dbReference type="ChEBI" id="CHEBI:49883"/>
        <label>2</label>
    </ligand>
</feature>
<keyword evidence="2 6" id="KW-0479">Metal-binding</keyword>
<evidence type="ECO:0000313" key="9">
    <source>
        <dbReference type="Proteomes" id="UP000761574"/>
    </source>
</evidence>
<dbReference type="EMBL" id="BPFB01000046">
    <property type="protein sequence ID" value="GIU50191.1"/>
    <property type="molecule type" value="Genomic_DNA"/>
</dbReference>
<feature type="binding site" evidence="6">
    <location>
        <position position="146"/>
    </location>
    <ligand>
        <name>[4Fe-4S] cluster</name>
        <dbReference type="ChEBI" id="CHEBI:49883"/>
        <label>3</label>
    </ligand>
</feature>